<dbReference type="Proteomes" id="UP000295805">
    <property type="component" value="Unassembled WGS sequence"/>
</dbReference>
<evidence type="ECO:0000256" key="1">
    <source>
        <dbReference type="SAM" id="MobiDB-lite"/>
    </source>
</evidence>
<feature type="region of interest" description="Disordered" evidence="1">
    <location>
        <begin position="210"/>
        <end position="239"/>
    </location>
</feature>
<protein>
    <submittedName>
        <fullName evidence="2">Uncharacterized protein DUF4194</fullName>
    </submittedName>
</protein>
<dbReference type="EMBL" id="SMCX01000004">
    <property type="protein sequence ID" value="TCW25328.1"/>
    <property type="molecule type" value="Genomic_DNA"/>
</dbReference>
<dbReference type="RefSeq" id="WP_131885223.1">
    <property type="nucleotide sequence ID" value="NZ_CP143053.1"/>
</dbReference>
<feature type="compositionally biased region" description="Basic and acidic residues" evidence="1">
    <location>
        <begin position="210"/>
        <end position="228"/>
    </location>
</feature>
<organism evidence="2 3">
    <name type="scientific">Dietzia cinnamea</name>
    <dbReference type="NCBI Taxonomy" id="321318"/>
    <lineage>
        <taxon>Bacteria</taxon>
        <taxon>Bacillati</taxon>
        <taxon>Actinomycetota</taxon>
        <taxon>Actinomycetes</taxon>
        <taxon>Mycobacteriales</taxon>
        <taxon>Dietziaceae</taxon>
        <taxon>Dietzia</taxon>
    </lineage>
</organism>
<evidence type="ECO:0000313" key="3">
    <source>
        <dbReference type="Proteomes" id="UP000295805"/>
    </source>
</evidence>
<feature type="compositionally biased region" description="Acidic residues" evidence="1">
    <location>
        <begin position="229"/>
        <end position="239"/>
    </location>
</feature>
<feature type="region of interest" description="Disordered" evidence="1">
    <location>
        <begin position="1"/>
        <end position="23"/>
    </location>
</feature>
<reference evidence="2 3" key="1">
    <citation type="submission" date="2019-03" db="EMBL/GenBank/DDBJ databases">
        <title>Root nodule microbial communities of legume samples collected from USA, Mexico and Botswana.</title>
        <authorList>
            <person name="Hirsch A."/>
        </authorList>
    </citation>
    <scope>NUCLEOTIDE SEQUENCE [LARGE SCALE GENOMIC DNA]</scope>
    <source>
        <strain evidence="2 3">55</strain>
    </source>
</reference>
<evidence type="ECO:0000313" key="2">
    <source>
        <dbReference type="EMBL" id="TCW25328.1"/>
    </source>
</evidence>
<sequence length="239" mass="26106">MTTPATADPDGPDGAGDDGLWPGDTGTLSFASRRALARLLTGPLVQAHRQPEIWAAVVSDEPAMRSRLADVFLDLVLDHDAGIAFTRQVDTGGRVEVPAILRTETLSHMDTVLLLHLRSELSVAQPGERVIVDREDVAERVDVYRSVVDSDRSRYARKFDASWNRLKSYSLLSDTETEGRAEVSPVLRHLFDADVVAGIRDEYRALVEARGGADGEHDGEPAGGRDDALFDDDEVVDDD</sequence>
<gene>
    <name evidence="2" type="ORF">EDD19_10447</name>
</gene>
<dbReference type="GeneID" id="89530293"/>
<dbReference type="Pfam" id="PF13835">
    <property type="entry name" value="DUF4194"/>
    <property type="match status" value="1"/>
</dbReference>
<comment type="caution">
    <text evidence="2">The sequence shown here is derived from an EMBL/GenBank/DDBJ whole genome shotgun (WGS) entry which is preliminary data.</text>
</comment>
<proteinExistence type="predicted"/>
<dbReference type="AlphaFoldDB" id="A0A4R3ZX18"/>
<dbReference type="InterPro" id="IPR025449">
    <property type="entry name" value="JetB"/>
</dbReference>
<accession>A0A4R3ZX18</accession>
<name>A0A4R3ZX18_9ACTN</name>